<dbReference type="RefSeq" id="WP_274324590.1">
    <property type="nucleotide sequence ID" value="NZ_CP118158.1"/>
</dbReference>
<keyword evidence="3" id="KW-1185">Reference proteome</keyword>
<evidence type="ECO:0000256" key="1">
    <source>
        <dbReference type="SAM" id="MobiDB-lite"/>
    </source>
</evidence>
<dbReference type="AlphaFoldDB" id="A0ABD5XV43"/>
<sequence>MDKVKRFYRSVRRNVDEQGLAGLLDTGRAVKNYGVRHLNVRQGTNVYERDWDVLVLLDCARVDMVEALSDEFPFLAPVGTHRTPGTNSAEWMDVTFVDEYAEEMARTVHLTANPNSADHLDGRAFDRLEEIWRHGWDEETGTVPARTVTDRAIAAGREDSPERMIVHYMQPHPPFVTRPDIDAVQVTRPGDERRGMNVQELHEEGGYSLEALWEAHLENLRYVLSEVELLRSNLDADRLVVSADHGQALGEEGALGHPASSTVDVVREVPWCETTATDTGEYRPDARPHTDDPAVSVEEKLEHLGYR</sequence>
<dbReference type="EMBL" id="JBHTAS010000001">
    <property type="protein sequence ID" value="MFC7138989.1"/>
    <property type="molecule type" value="Genomic_DNA"/>
</dbReference>
<accession>A0ABD5XV43</accession>
<evidence type="ECO:0000313" key="2">
    <source>
        <dbReference type="EMBL" id="MFC7138989.1"/>
    </source>
</evidence>
<reference evidence="2 3" key="1">
    <citation type="journal article" date="2019" name="Int. J. Syst. Evol. Microbiol.">
        <title>The Global Catalogue of Microorganisms (GCM) 10K type strain sequencing project: providing services to taxonomists for standard genome sequencing and annotation.</title>
        <authorList>
            <consortium name="The Broad Institute Genomics Platform"/>
            <consortium name="The Broad Institute Genome Sequencing Center for Infectious Disease"/>
            <person name="Wu L."/>
            <person name="Ma J."/>
        </authorList>
    </citation>
    <scope>NUCLEOTIDE SEQUENCE [LARGE SCALE GENOMIC DNA]</scope>
    <source>
        <strain evidence="2 3">XZYJT29</strain>
    </source>
</reference>
<feature type="compositionally biased region" description="Basic and acidic residues" evidence="1">
    <location>
        <begin position="280"/>
        <end position="298"/>
    </location>
</feature>
<dbReference type="GeneID" id="78819236"/>
<dbReference type="SUPFAM" id="SSF53649">
    <property type="entry name" value="Alkaline phosphatase-like"/>
    <property type="match status" value="1"/>
</dbReference>
<evidence type="ECO:0008006" key="4">
    <source>
        <dbReference type="Google" id="ProtNLM"/>
    </source>
</evidence>
<dbReference type="Gene3D" id="3.40.720.10">
    <property type="entry name" value="Alkaline Phosphatase, subunit A"/>
    <property type="match status" value="1"/>
</dbReference>
<organism evidence="2 3">
    <name type="scientific">Halosimplex aquaticum</name>
    <dbReference type="NCBI Taxonomy" id="3026162"/>
    <lineage>
        <taxon>Archaea</taxon>
        <taxon>Methanobacteriati</taxon>
        <taxon>Methanobacteriota</taxon>
        <taxon>Stenosarchaea group</taxon>
        <taxon>Halobacteria</taxon>
        <taxon>Halobacteriales</taxon>
        <taxon>Haloarculaceae</taxon>
        <taxon>Halosimplex</taxon>
    </lineage>
</organism>
<proteinExistence type="predicted"/>
<dbReference type="InterPro" id="IPR017850">
    <property type="entry name" value="Alkaline_phosphatase_core_sf"/>
</dbReference>
<dbReference type="Proteomes" id="UP001596432">
    <property type="component" value="Unassembled WGS sequence"/>
</dbReference>
<name>A0ABD5XV43_9EURY</name>
<feature type="region of interest" description="Disordered" evidence="1">
    <location>
        <begin position="276"/>
        <end position="298"/>
    </location>
</feature>
<gene>
    <name evidence="2" type="ORF">ACFQMA_03945</name>
</gene>
<protein>
    <recommendedName>
        <fullName evidence="4">Sulfatase</fullName>
    </recommendedName>
</protein>
<comment type="caution">
    <text evidence="2">The sequence shown here is derived from an EMBL/GenBank/DDBJ whole genome shotgun (WGS) entry which is preliminary data.</text>
</comment>
<evidence type="ECO:0000313" key="3">
    <source>
        <dbReference type="Proteomes" id="UP001596432"/>
    </source>
</evidence>